<feature type="transmembrane region" description="Helical" evidence="7">
    <location>
        <begin position="73"/>
        <end position="90"/>
    </location>
</feature>
<dbReference type="AlphaFoldDB" id="A0A7I9VMK5"/>
<dbReference type="InterPro" id="IPR051907">
    <property type="entry name" value="DoxX-like_oxidoreductase"/>
</dbReference>
<evidence type="ECO:0000256" key="3">
    <source>
        <dbReference type="ARBA" id="ARBA00022475"/>
    </source>
</evidence>
<reference evidence="9" key="1">
    <citation type="journal article" date="2020" name="Appl. Environ. Microbiol.">
        <title>Diazotrophic Anaeromyxobacter Isolates from Soils.</title>
        <authorList>
            <person name="Masuda Y."/>
            <person name="Yamanaka H."/>
            <person name="Xu Z.X."/>
            <person name="Shiratori Y."/>
            <person name="Aono T."/>
            <person name="Amachi S."/>
            <person name="Senoo K."/>
            <person name="Itoh H."/>
        </authorList>
    </citation>
    <scope>NUCLEOTIDE SEQUENCE [LARGE SCALE GENOMIC DNA]</scope>
    <source>
        <strain evidence="9">R267</strain>
    </source>
</reference>
<dbReference type="Proteomes" id="UP000503640">
    <property type="component" value="Unassembled WGS sequence"/>
</dbReference>
<comment type="similarity">
    <text evidence="2">Belongs to the DoxX family.</text>
</comment>
<dbReference type="RefSeq" id="WP_176065391.1">
    <property type="nucleotide sequence ID" value="NZ_BJTG01000005.1"/>
</dbReference>
<feature type="transmembrane region" description="Helical" evidence="7">
    <location>
        <begin position="45"/>
        <end position="66"/>
    </location>
</feature>
<organism evidence="8 9">
    <name type="scientific">Anaeromyxobacter diazotrophicus</name>
    <dbReference type="NCBI Taxonomy" id="2590199"/>
    <lineage>
        <taxon>Bacteria</taxon>
        <taxon>Pseudomonadati</taxon>
        <taxon>Myxococcota</taxon>
        <taxon>Myxococcia</taxon>
        <taxon>Myxococcales</taxon>
        <taxon>Cystobacterineae</taxon>
        <taxon>Anaeromyxobacteraceae</taxon>
        <taxon>Anaeromyxobacter</taxon>
    </lineage>
</organism>
<keyword evidence="5 7" id="KW-1133">Transmembrane helix</keyword>
<sequence length="131" mass="13448">MTSFLAALGPLLGRLLLSGIFFYSGFQKWTATGRAASAIAGRGLPFATAGAYAAGALELGCAALLALGLKARAAALVLFAYLAAVSWLFHWHPALRGDHAQMLQLLKNAGIAGGMLLLASHGPGRASLDRG</sequence>
<name>A0A7I9VMK5_9BACT</name>
<protein>
    <recommendedName>
        <fullName evidence="10">DoxX family protein</fullName>
    </recommendedName>
</protein>
<dbReference type="EMBL" id="BJTG01000005">
    <property type="protein sequence ID" value="GEJ57632.1"/>
    <property type="molecule type" value="Genomic_DNA"/>
</dbReference>
<evidence type="ECO:0000313" key="9">
    <source>
        <dbReference type="Proteomes" id="UP000503640"/>
    </source>
</evidence>
<evidence type="ECO:0000256" key="1">
    <source>
        <dbReference type="ARBA" id="ARBA00004651"/>
    </source>
</evidence>
<evidence type="ECO:0000256" key="4">
    <source>
        <dbReference type="ARBA" id="ARBA00022692"/>
    </source>
</evidence>
<evidence type="ECO:0000256" key="5">
    <source>
        <dbReference type="ARBA" id="ARBA00022989"/>
    </source>
</evidence>
<proteinExistence type="inferred from homology"/>
<evidence type="ECO:0000256" key="6">
    <source>
        <dbReference type="ARBA" id="ARBA00023136"/>
    </source>
</evidence>
<accession>A0A7I9VMK5</accession>
<dbReference type="Pfam" id="PF07681">
    <property type="entry name" value="DoxX"/>
    <property type="match status" value="1"/>
</dbReference>
<gene>
    <name evidence="8" type="ORF">AMYX_23730</name>
</gene>
<dbReference type="GO" id="GO:0005886">
    <property type="term" value="C:plasma membrane"/>
    <property type="evidence" value="ECO:0007669"/>
    <property type="project" value="UniProtKB-SubCell"/>
</dbReference>
<evidence type="ECO:0008006" key="10">
    <source>
        <dbReference type="Google" id="ProtNLM"/>
    </source>
</evidence>
<evidence type="ECO:0000256" key="2">
    <source>
        <dbReference type="ARBA" id="ARBA00006679"/>
    </source>
</evidence>
<keyword evidence="4 7" id="KW-0812">Transmembrane</keyword>
<comment type="caution">
    <text evidence="8">The sequence shown here is derived from an EMBL/GenBank/DDBJ whole genome shotgun (WGS) entry which is preliminary data.</text>
</comment>
<comment type="subcellular location">
    <subcellularLocation>
        <location evidence="1">Cell membrane</location>
        <topology evidence="1">Multi-pass membrane protein</topology>
    </subcellularLocation>
</comment>
<evidence type="ECO:0000256" key="7">
    <source>
        <dbReference type="SAM" id="Phobius"/>
    </source>
</evidence>
<dbReference type="InterPro" id="IPR032808">
    <property type="entry name" value="DoxX"/>
</dbReference>
<keyword evidence="6 7" id="KW-0472">Membrane</keyword>
<dbReference type="PANTHER" id="PTHR33452:SF1">
    <property type="entry name" value="INNER MEMBRANE PROTEIN YPHA-RELATED"/>
    <property type="match status" value="1"/>
</dbReference>
<keyword evidence="9" id="KW-1185">Reference proteome</keyword>
<keyword evidence="3" id="KW-1003">Cell membrane</keyword>
<evidence type="ECO:0000313" key="8">
    <source>
        <dbReference type="EMBL" id="GEJ57632.1"/>
    </source>
</evidence>
<dbReference type="PANTHER" id="PTHR33452">
    <property type="entry name" value="OXIDOREDUCTASE CATD-RELATED"/>
    <property type="match status" value="1"/>
</dbReference>